<accession>A0ABV1UU25</accession>
<keyword evidence="2 7" id="KW-0436">Ligase</keyword>
<dbReference type="InterPro" id="IPR009080">
    <property type="entry name" value="tRNAsynth_Ia_anticodon-bd"/>
</dbReference>
<dbReference type="Gene3D" id="2.170.220.10">
    <property type="match status" value="1"/>
</dbReference>
<comment type="similarity">
    <text evidence="7">Belongs to the class-I aminoacyl-tRNA synthetase family.</text>
</comment>
<feature type="domain" description="Methionyl/Leucyl tRNA synthetase" evidence="8">
    <location>
        <begin position="132"/>
        <end position="366"/>
    </location>
</feature>
<dbReference type="GO" id="GO:0004825">
    <property type="term" value="F:methionine-tRNA ligase activity"/>
    <property type="evidence" value="ECO:0007669"/>
    <property type="project" value="UniProtKB-EC"/>
</dbReference>
<organism evidence="9 10">
    <name type="scientific">Streptomyces xantholiticus</name>
    <dbReference type="NCBI Taxonomy" id="68285"/>
    <lineage>
        <taxon>Bacteria</taxon>
        <taxon>Bacillati</taxon>
        <taxon>Actinomycetota</taxon>
        <taxon>Actinomycetes</taxon>
        <taxon>Kitasatosporales</taxon>
        <taxon>Streptomycetaceae</taxon>
        <taxon>Streptomyces</taxon>
    </lineage>
</organism>
<gene>
    <name evidence="9" type="ORF">ABT276_12645</name>
</gene>
<comment type="caution">
    <text evidence="9">The sequence shown here is derived from an EMBL/GenBank/DDBJ whole genome shotgun (WGS) entry which is preliminary data.</text>
</comment>
<dbReference type="CDD" id="cd07957">
    <property type="entry name" value="Anticodon_Ia_Met"/>
    <property type="match status" value="1"/>
</dbReference>
<evidence type="ECO:0000256" key="7">
    <source>
        <dbReference type="RuleBase" id="RU363039"/>
    </source>
</evidence>
<dbReference type="Pfam" id="PF09334">
    <property type="entry name" value="tRNA-synt_1g"/>
    <property type="match status" value="1"/>
</dbReference>
<dbReference type="Gene3D" id="3.40.50.620">
    <property type="entry name" value="HUPs"/>
    <property type="match status" value="1"/>
</dbReference>
<dbReference type="PANTHER" id="PTHR43326:SF1">
    <property type="entry name" value="METHIONINE--TRNA LIGASE, MITOCHONDRIAL"/>
    <property type="match status" value="1"/>
</dbReference>
<keyword evidence="10" id="KW-1185">Reference proteome</keyword>
<evidence type="ECO:0000256" key="3">
    <source>
        <dbReference type="ARBA" id="ARBA00022741"/>
    </source>
</evidence>
<dbReference type="InterPro" id="IPR033911">
    <property type="entry name" value="MetRS_core"/>
</dbReference>
<sequence length="504" mass="55423">MTGTRTYITTTIPYVNARPHLGFALELVQADVLARHRRQAGDQVRFLTGTDDNSLKNVLAAEAEGTGVQEFVDRNAAAFAGLREPLALSFDDFIRTSSDPRHRAGVERLWQRCAESGDLYRKHYEGLYCVGCEQFYTPDDLVDGRCSEHGTEPRLVSEENWFFRLSRYADTLQELIASNRLRIEPASRRNEVLALIGSGLHDFSVSRSQRRARGWGIPVPGDPDQVVYVWWDALGNYVTSLGYGTADDAFDRWWAQSGRRVHLAGKGVIRFHAVYWPAMLLSAGLPLPTDILVHDYLTVDGRKISKSAGTAVDPAGLVADVGTDAVRWWLLRDVPRVGDADFTRDRLVARADSDLAGGLGNLVNRVVTMVHRYRDGRLPAPRGSAPGCAPLARACADSPREVDAALADFDFRRAAAAVWTIVEEANRCIDATRPWESARAERAGDGAAGERLEAVLGALVQACLHLADRLTPFLPEAAARIAQQCTAVDGVLPEPVPLFPRIDA</sequence>
<dbReference type="RefSeq" id="WP_351976083.1">
    <property type="nucleotide sequence ID" value="NZ_JBEPBX010000008.1"/>
</dbReference>
<evidence type="ECO:0000256" key="2">
    <source>
        <dbReference type="ARBA" id="ARBA00022598"/>
    </source>
</evidence>
<reference evidence="9 10" key="1">
    <citation type="submission" date="2024-06" db="EMBL/GenBank/DDBJ databases">
        <title>The Natural Products Discovery Center: Release of the First 8490 Sequenced Strains for Exploring Actinobacteria Biosynthetic Diversity.</title>
        <authorList>
            <person name="Kalkreuter E."/>
            <person name="Kautsar S.A."/>
            <person name="Yang D."/>
            <person name="Bader C.D."/>
            <person name="Teijaro C.N."/>
            <person name="Fluegel L."/>
            <person name="Davis C.M."/>
            <person name="Simpson J.R."/>
            <person name="Lauterbach L."/>
            <person name="Steele A.D."/>
            <person name="Gui C."/>
            <person name="Meng S."/>
            <person name="Li G."/>
            <person name="Viehrig K."/>
            <person name="Ye F."/>
            <person name="Su P."/>
            <person name="Kiefer A.F."/>
            <person name="Nichols A."/>
            <person name="Cepeda A.J."/>
            <person name="Yan W."/>
            <person name="Fan B."/>
            <person name="Jiang Y."/>
            <person name="Adhikari A."/>
            <person name="Zheng C.-J."/>
            <person name="Schuster L."/>
            <person name="Cowan T.M."/>
            <person name="Smanski M.J."/>
            <person name="Chevrette M.G."/>
            <person name="De Carvalho L.P.S."/>
            <person name="Shen B."/>
        </authorList>
    </citation>
    <scope>NUCLEOTIDE SEQUENCE [LARGE SCALE GENOMIC DNA]</scope>
    <source>
        <strain evidence="9 10">NPDC000837</strain>
    </source>
</reference>
<dbReference type="Gene3D" id="1.10.730.10">
    <property type="entry name" value="Isoleucyl-tRNA Synthetase, Domain 1"/>
    <property type="match status" value="1"/>
</dbReference>
<keyword evidence="6 7" id="KW-0030">Aminoacyl-tRNA synthetase</keyword>
<keyword evidence="5 7" id="KW-0648">Protein biosynthesis</keyword>
<dbReference type="CDD" id="cd00814">
    <property type="entry name" value="MetRS_core"/>
    <property type="match status" value="1"/>
</dbReference>
<evidence type="ECO:0000313" key="10">
    <source>
        <dbReference type="Proteomes" id="UP001445472"/>
    </source>
</evidence>
<keyword evidence="3 7" id="KW-0547">Nucleotide-binding</keyword>
<dbReference type="EC" id="6.1.1.10" evidence="1"/>
<dbReference type="InterPro" id="IPR041872">
    <property type="entry name" value="Anticodon_Met"/>
</dbReference>
<name>A0ABV1UU25_9ACTN</name>
<dbReference type="InterPro" id="IPR023457">
    <property type="entry name" value="Met-tRNA_synth_2"/>
</dbReference>
<dbReference type="PRINTS" id="PR01041">
    <property type="entry name" value="TRNASYNTHMET"/>
</dbReference>
<keyword evidence="4 7" id="KW-0067">ATP-binding</keyword>
<dbReference type="SUPFAM" id="SSF52374">
    <property type="entry name" value="Nucleotidylyl transferase"/>
    <property type="match status" value="1"/>
</dbReference>
<evidence type="ECO:0000256" key="1">
    <source>
        <dbReference type="ARBA" id="ARBA00012838"/>
    </source>
</evidence>
<dbReference type="InterPro" id="IPR015413">
    <property type="entry name" value="Methionyl/Leucyl_tRNA_Synth"/>
</dbReference>
<evidence type="ECO:0000256" key="5">
    <source>
        <dbReference type="ARBA" id="ARBA00022917"/>
    </source>
</evidence>
<protein>
    <recommendedName>
        <fullName evidence="1">methionine--tRNA ligase</fullName>
        <ecNumber evidence="1">6.1.1.10</ecNumber>
    </recommendedName>
</protein>
<evidence type="ECO:0000256" key="6">
    <source>
        <dbReference type="ARBA" id="ARBA00023146"/>
    </source>
</evidence>
<proteinExistence type="inferred from homology"/>
<dbReference type="PANTHER" id="PTHR43326">
    <property type="entry name" value="METHIONYL-TRNA SYNTHETASE"/>
    <property type="match status" value="1"/>
</dbReference>
<dbReference type="SUPFAM" id="SSF47323">
    <property type="entry name" value="Anticodon-binding domain of a subclass of class I aminoacyl-tRNA synthetases"/>
    <property type="match status" value="1"/>
</dbReference>
<evidence type="ECO:0000256" key="4">
    <source>
        <dbReference type="ARBA" id="ARBA00022840"/>
    </source>
</evidence>
<dbReference type="InterPro" id="IPR014729">
    <property type="entry name" value="Rossmann-like_a/b/a_fold"/>
</dbReference>
<dbReference type="EMBL" id="JBEPBX010000008">
    <property type="protein sequence ID" value="MER6614202.1"/>
    <property type="molecule type" value="Genomic_DNA"/>
</dbReference>
<evidence type="ECO:0000313" key="9">
    <source>
        <dbReference type="EMBL" id="MER6614202.1"/>
    </source>
</evidence>
<dbReference type="Proteomes" id="UP001445472">
    <property type="component" value="Unassembled WGS sequence"/>
</dbReference>
<evidence type="ECO:0000259" key="8">
    <source>
        <dbReference type="Pfam" id="PF09334"/>
    </source>
</evidence>